<gene>
    <name evidence="9" type="ORF">P0Y65_03745</name>
</gene>
<feature type="transmembrane region" description="Helical" evidence="7">
    <location>
        <begin position="140"/>
        <end position="165"/>
    </location>
</feature>
<feature type="transmembrane region" description="Helical" evidence="7">
    <location>
        <begin position="35"/>
        <end position="56"/>
    </location>
</feature>
<name>A0AAJ5VWB7_9HYPH</name>
<keyword evidence="5 7" id="KW-1133">Transmembrane helix</keyword>
<evidence type="ECO:0000256" key="5">
    <source>
        <dbReference type="ARBA" id="ARBA00022989"/>
    </source>
</evidence>
<dbReference type="CDD" id="cd06261">
    <property type="entry name" value="TM_PBP2"/>
    <property type="match status" value="1"/>
</dbReference>
<keyword evidence="2 7" id="KW-0813">Transport</keyword>
<keyword evidence="4 7" id="KW-0812">Transmembrane</keyword>
<dbReference type="Proteomes" id="UP001217476">
    <property type="component" value="Chromosome"/>
</dbReference>
<evidence type="ECO:0000256" key="3">
    <source>
        <dbReference type="ARBA" id="ARBA00022475"/>
    </source>
</evidence>
<dbReference type="SUPFAM" id="SSF161098">
    <property type="entry name" value="MetI-like"/>
    <property type="match status" value="1"/>
</dbReference>
<dbReference type="GO" id="GO:0055085">
    <property type="term" value="P:transmembrane transport"/>
    <property type="evidence" value="ECO:0007669"/>
    <property type="project" value="InterPro"/>
</dbReference>
<dbReference type="PANTHER" id="PTHR30151:SF38">
    <property type="entry name" value="ALIPHATIC SULFONATES TRANSPORT PERMEASE PROTEIN SSUC-RELATED"/>
    <property type="match status" value="1"/>
</dbReference>
<organism evidence="9 10">
    <name type="scientific">Candidatus Devosia phytovorans</name>
    <dbReference type="NCBI Taxonomy" id="3121372"/>
    <lineage>
        <taxon>Bacteria</taxon>
        <taxon>Pseudomonadati</taxon>
        <taxon>Pseudomonadota</taxon>
        <taxon>Alphaproteobacteria</taxon>
        <taxon>Hyphomicrobiales</taxon>
        <taxon>Devosiaceae</taxon>
        <taxon>Devosia</taxon>
    </lineage>
</organism>
<dbReference type="Gene3D" id="1.10.3720.10">
    <property type="entry name" value="MetI-like"/>
    <property type="match status" value="1"/>
</dbReference>
<evidence type="ECO:0000256" key="2">
    <source>
        <dbReference type="ARBA" id="ARBA00022448"/>
    </source>
</evidence>
<accession>A0AAJ5VWB7</accession>
<dbReference type="EMBL" id="CP119312">
    <property type="protein sequence ID" value="WEK05380.1"/>
    <property type="molecule type" value="Genomic_DNA"/>
</dbReference>
<dbReference type="PANTHER" id="PTHR30151">
    <property type="entry name" value="ALKANE SULFONATE ABC TRANSPORTER-RELATED, MEMBRANE SUBUNIT"/>
    <property type="match status" value="1"/>
</dbReference>
<evidence type="ECO:0000313" key="9">
    <source>
        <dbReference type="EMBL" id="WEK05380.1"/>
    </source>
</evidence>
<dbReference type="InterPro" id="IPR035906">
    <property type="entry name" value="MetI-like_sf"/>
</dbReference>
<evidence type="ECO:0000256" key="6">
    <source>
        <dbReference type="ARBA" id="ARBA00023136"/>
    </source>
</evidence>
<evidence type="ECO:0000256" key="4">
    <source>
        <dbReference type="ARBA" id="ARBA00022692"/>
    </source>
</evidence>
<dbReference type="InterPro" id="IPR000515">
    <property type="entry name" value="MetI-like"/>
</dbReference>
<dbReference type="GO" id="GO:0005886">
    <property type="term" value="C:plasma membrane"/>
    <property type="evidence" value="ECO:0007669"/>
    <property type="project" value="UniProtKB-SubCell"/>
</dbReference>
<evidence type="ECO:0000256" key="1">
    <source>
        <dbReference type="ARBA" id="ARBA00004651"/>
    </source>
</evidence>
<sequence length="225" mass="24942">MLLAHRLFPTPIAVVQEFFQLATQGRLLTDLGKTLFRAGLAFILAMLIGTALGIALGRQSWLDRLFSGWLIVGLNLPAIVVAIVLYIWLGLTDLALVLAVIVNKVPLVITTIREGVRSFSADYDELARALRLSRWRRLKLVFLPQLTPFVLAAARTGLSLIWKIVLVFEVLGSDGGVGYRVSVLFQFFDITGILAYAAAFILVVVALEYGLLRPLEKKLLQWRPA</sequence>
<keyword evidence="3" id="KW-1003">Cell membrane</keyword>
<evidence type="ECO:0000256" key="7">
    <source>
        <dbReference type="RuleBase" id="RU363032"/>
    </source>
</evidence>
<feature type="transmembrane region" description="Helical" evidence="7">
    <location>
        <begin position="68"/>
        <end position="88"/>
    </location>
</feature>
<proteinExistence type="inferred from homology"/>
<comment type="subcellular location">
    <subcellularLocation>
        <location evidence="1 7">Cell membrane</location>
        <topology evidence="1 7">Multi-pass membrane protein</topology>
    </subcellularLocation>
</comment>
<feature type="transmembrane region" description="Helical" evidence="7">
    <location>
        <begin position="94"/>
        <end position="112"/>
    </location>
</feature>
<reference evidence="9" key="1">
    <citation type="submission" date="2023-03" db="EMBL/GenBank/DDBJ databases">
        <title>Andean soil-derived lignocellulolytic bacterial consortium as a source of novel taxa and putative plastic-active enzymes.</title>
        <authorList>
            <person name="Diaz-Garcia L."/>
            <person name="Chuvochina M."/>
            <person name="Feuerriegel G."/>
            <person name="Bunk B."/>
            <person name="Sproer C."/>
            <person name="Streit W.R."/>
            <person name="Rodriguez L.M."/>
            <person name="Overmann J."/>
            <person name="Jimenez D.J."/>
        </authorList>
    </citation>
    <scope>NUCLEOTIDE SEQUENCE</scope>
    <source>
        <strain evidence="9">MAG 4196</strain>
    </source>
</reference>
<keyword evidence="6 7" id="KW-0472">Membrane</keyword>
<dbReference type="PROSITE" id="PS50928">
    <property type="entry name" value="ABC_TM1"/>
    <property type="match status" value="1"/>
</dbReference>
<comment type="similarity">
    <text evidence="7">Belongs to the binding-protein-dependent transport system permease family.</text>
</comment>
<dbReference type="AlphaFoldDB" id="A0AAJ5VWB7"/>
<evidence type="ECO:0000259" key="8">
    <source>
        <dbReference type="PROSITE" id="PS50928"/>
    </source>
</evidence>
<dbReference type="Pfam" id="PF00528">
    <property type="entry name" value="BPD_transp_1"/>
    <property type="match status" value="1"/>
</dbReference>
<feature type="transmembrane region" description="Helical" evidence="7">
    <location>
        <begin position="185"/>
        <end position="212"/>
    </location>
</feature>
<evidence type="ECO:0000313" key="10">
    <source>
        <dbReference type="Proteomes" id="UP001217476"/>
    </source>
</evidence>
<feature type="domain" description="ABC transmembrane type-1" evidence="8">
    <location>
        <begin position="31"/>
        <end position="213"/>
    </location>
</feature>
<protein>
    <submittedName>
        <fullName evidence="9">ABC transporter permease subunit</fullName>
    </submittedName>
</protein>